<accession>A0A089INZ8</accession>
<dbReference type="RefSeq" id="WP_042204727.1">
    <property type="nucleotide sequence ID" value="NZ_CP009288.1"/>
</dbReference>
<evidence type="ECO:0008006" key="3">
    <source>
        <dbReference type="Google" id="ProtNLM"/>
    </source>
</evidence>
<protein>
    <recommendedName>
        <fullName evidence="3">Lipoprotein</fullName>
    </recommendedName>
</protein>
<organism evidence="1 2">
    <name type="scientific">Paenibacillus durus</name>
    <name type="common">Paenibacillus azotofixans</name>
    <dbReference type="NCBI Taxonomy" id="44251"/>
    <lineage>
        <taxon>Bacteria</taxon>
        <taxon>Bacillati</taxon>
        <taxon>Bacillota</taxon>
        <taxon>Bacilli</taxon>
        <taxon>Bacillales</taxon>
        <taxon>Paenibacillaceae</taxon>
        <taxon>Paenibacillus</taxon>
    </lineage>
</organism>
<dbReference type="Proteomes" id="UP000029409">
    <property type="component" value="Chromosome"/>
</dbReference>
<gene>
    <name evidence="1" type="ORF">PDUR_01255</name>
</gene>
<keyword evidence="2" id="KW-1185">Reference proteome</keyword>
<name>A0A089INZ8_PAEDU</name>
<evidence type="ECO:0000313" key="2">
    <source>
        <dbReference type="Proteomes" id="UP000029409"/>
    </source>
</evidence>
<sequence length="215" mass="24568">MKTNIIKCFVILTVVVLLSSCGLFKDNSSSNQNINFQGSGKGTVYKAENYAVSATDLKKLVKDGIEKRLNKNIDSKYINLDYPYYNSNSIFSTFYITGENNAIGVIYADWKEDQYVLQFIDLYPIDESKPFSVINLSSKMSDGKRNFTAFLGFINDKSISEVRLNYQEDFNDITNSVRLKSDNKTFLDVVIGGEMKIRNIEGRDSKDQVIFKYDY</sequence>
<dbReference type="AlphaFoldDB" id="A0A089INZ8"/>
<proteinExistence type="predicted"/>
<dbReference type="STRING" id="44251.PDUR_01255"/>
<dbReference type="KEGG" id="pdu:PDUR_01255"/>
<evidence type="ECO:0000313" key="1">
    <source>
        <dbReference type="EMBL" id="AIQ10799.1"/>
    </source>
</evidence>
<reference evidence="1 2" key="1">
    <citation type="submission" date="2014-08" db="EMBL/GenBank/DDBJ databases">
        <title>Comparative genomics of the Paenibacillus odorifer group.</title>
        <authorList>
            <person name="den Bakker H.C."/>
            <person name="Tsai Y.-C."/>
            <person name="Martin N."/>
            <person name="Korlach J."/>
            <person name="Wiedmann M."/>
        </authorList>
    </citation>
    <scope>NUCLEOTIDE SEQUENCE [LARGE SCALE GENOMIC DNA]</scope>
    <source>
        <strain evidence="1 2">DSM 1735</strain>
    </source>
</reference>
<dbReference type="OrthoDB" id="2475435at2"/>
<dbReference type="EMBL" id="CP009288">
    <property type="protein sequence ID" value="AIQ10799.1"/>
    <property type="molecule type" value="Genomic_DNA"/>
</dbReference>
<dbReference type="PROSITE" id="PS51257">
    <property type="entry name" value="PROKAR_LIPOPROTEIN"/>
    <property type="match status" value="1"/>
</dbReference>